<keyword evidence="2" id="KW-1185">Reference proteome</keyword>
<proteinExistence type="predicted"/>
<organism evidence="1 2">
    <name type="scientific">Ramlibacter terrae</name>
    <dbReference type="NCBI Taxonomy" id="2732511"/>
    <lineage>
        <taxon>Bacteria</taxon>
        <taxon>Pseudomonadati</taxon>
        <taxon>Pseudomonadota</taxon>
        <taxon>Betaproteobacteria</taxon>
        <taxon>Burkholderiales</taxon>
        <taxon>Comamonadaceae</taxon>
        <taxon>Ramlibacter</taxon>
    </lineage>
</organism>
<dbReference type="EMBL" id="CP053418">
    <property type="protein sequence ID" value="QJW84613.1"/>
    <property type="molecule type" value="Genomic_DNA"/>
</dbReference>
<evidence type="ECO:0000313" key="1">
    <source>
        <dbReference type="EMBL" id="QJW84613.1"/>
    </source>
</evidence>
<evidence type="ECO:0000313" key="2">
    <source>
        <dbReference type="Proteomes" id="UP000500826"/>
    </source>
</evidence>
<dbReference type="Proteomes" id="UP000500826">
    <property type="component" value="Chromosome"/>
</dbReference>
<protein>
    <submittedName>
        <fullName evidence="1">Uncharacterized protein</fullName>
    </submittedName>
</protein>
<gene>
    <name evidence="1" type="ORF">HK414_15830</name>
</gene>
<accession>A0ABX6P3G9</accession>
<name>A0ABX6P3G9_9BURK</name>
<reference evidence="1 2" key="1">
    <citation type="submission" date="2020-05" db="EMBL/GenBank/DDBJ databases">
        <title>Ramlibacter rhizophilus sp. nov., isolated from rhizosphere soil of national flower Mugunghwa from South Korea.</title>
        <authorList>
            <person name="Zheng-Fei Y."/>
            <person name="Huan T."/>
        </authorList>
    </citation>
    <scope>NUCLEOTIDE SEQUENCE [LARGE SCALE GENOMIC DNA]</scope>
    <source>
        <strain evidence="1 2">H242</strain>
    </source>
</reference>
<sequence>MDLYSEGGTIVVQGLSVTLADGSLVRTDGRNIRIEAVTGSLTVGSVDARSADDRADGTRTMPGVT</sequence>